<feature type="compositionally biased region" description="Basic residues" evidence="1">
    <location>
        <begin position="85"/>
        <end position="103"/>
    </location>
</feature>
<protein>
    <recommendedName>
        <fullName evidence="6">Transmembrane protein</fullName>
    </recommendedName>
</protein>
<dbReference type="OMA" id="WTITEAT"/>
<evidence type="ECO:0000313" key="4">
    <source>
        <dbReference type="EMBL" id="CAE8651950.1"/>
    </source>
</evidence>
<dbReference type="EMBL" id="CAJNNW010010330">
    <property type="protein sequence ID" value="CAE8651950.1"/>
    <property type="molecule type" value="Genomic_DNA"/>
</dbReference>
<feature type="transmembrane region" description="Helical" evidence="2">
    <location>
        <begin position="20"/>
        <end position="38"/>
    </location>
</feature>
<reference evidence="3" key="1">
    <citation type="submission" date="2021-02" db="EMBL/GenBank/DDBJ databases">
        <authorList>
            <person name="Dougan E. K."/>
            <person name="Rhodes N."/>
            <person name="Thang M."/>
            <person name="Chan C."/>
        </authorList>
    </citation>
    <scope>NUCLEOTIDE SEQUENCE</scope>
</reference>
<name>A0A813GCY4_POLGL</name>
<dbReference type="Proteomes" id="UP000626109">
    <property type="component" value="Unassembled WGS sequence"/>
</dbReference>
<keyword evidence="2" id="KW-0472">Membrane</keyword>
<keyword evidence="2" id="KW-1133">Transmembrane helix</keyword>
<dbReference type="EMBL" id="CAJNNV010028320">
    <property type="protein sequence ID" value="CAE8624097.1"/>
    <property type="molecule type" value="Genomic_DNA"/>
</dbReference>
<feature type="region of interest" description="Disordered" evidence="1">
    <location>
        <begin position="71"/>
        <end position="103"/>
    </location>
</feature>
<proteinExistence type="predicted"/>
<gene>
    <name evidence="3" type="ORF">PGLA1383_LOCUS41290</name>
    <name evidence="4" type="ORF">PGLA2088_LOCUS9358</name>
</gene>
<evidence type="ECO:0000313" key="3">
    <source>
        <dbReference type="EMBL" id="CAE8624097.1"/>
    </source>
</evidence>
<evidence type="ECO:0000256" key="2">
    <source>
        <dbReference type="SAM" id="Phobius"/>
    </source>
</evidence>
<evidence type="ECO:0000313" key="5">
    <source>
        <dbReference type="Proteomes" id="UP000654075"/>
    </source>
</evidence>
<evidence type="ECO:0008006" key="6">
    <source>
        <dbReference type="Google" id="ProtNLM"/>
    </source>
</evidence>
<comment type="caution">
    <text evidence="3">The sequence shown here is derived from an EMBL/GenBank/DDBJ whole genome shotgun (WGS) entry which is preliminary data.</text>
</comment>
<accession>A0A813GCY4</accession>
<dbReference type="AlphaFoldDB" id="A0A813GCY4"/>
<keyword evidence="5" id="KW-1185">Reference proteome</keyword>
<organism evidence="3 5">
    <name type="scientific">Polarella glacialis</name>
    <name type="common">Dinoflagellate</name>
    <dbReference type="NCBI Taxonomy" id="89957"/>
    <lineage>
        <taxon>Eukaryota</taxon>
        <taxon>Sar</taxon>
        <taxon>Alveolata</taxon>
        <taxon>Dinophyceae</taxon>
        <taxon>Suessiales</taxon>
        <taxon>Suessiaceae</taxon>
        <taxon>Polarella</taxon>
    </lineage>
</organism>
<evidence type="ECO:0000256" key="1">
    <source>
        <dbReference type="SAM" id="MobiDB-lite"/>
    </source>
</evidence>
<keyword evidence="2" id="KW-0812">Transmembrane</keyword>
<dbReference type="Proteomes" id="UP000654075">
    <property type="component" value="Unassembled WGS sequence"/>
</dbReference>
<sequence length="103" mass="11869">MAGVMNVHSSLQVVRRRSPVGLLLPIAFFFLLALWPLSTSRSLDQSPPQANIVNALLRRGGRRFLRKRLKGAQDSLDDDEDEKKRQRLKRVSRQRGRRGGRRH</sequence>